<proteinExistence type="predicted"/>
<gene>
    <name evidence="2" type="ORF">J2S90_004372</name>
    <name evidence="3" type="ORF">J2S93_004308</name>
</gene>
<reference evidence="2 4" key="1">
    <citation type="submission" date="2023-07" db="EMBL/GenBank/DDBJ databases">
        <title>Sorghum-associated microbial communities from plants grown in Nebraska, USA.</title>
        <authorList>
            <person name="Schachtman D."/>
        </authorList>
    </citation>
    <scope>NUCLEOTIDE SEQUENCE</scope>
    <source>
        <strain evidence="2">DS1006</strain>
        <strain evidence="3 4">DS1016</strain>
    </source>
</reference>
<keyword evidence="1" id="KW-0812">Transmembrane</keyword>
<dbReference type="Proteomes" id="UP001242995">
    <property type="component" value="Unassembled WGS sequence"/>
</dbReference>
<accession>A0AAW8DKR6</accession>
<comment type="caution">
    <text evidence="2">The sequence shown here is derived from an EMBL/GenBank/DDBJ whole genome shotgun (WGS) entry which is preliminary data.</text>
</comment>
<dbReference type="EMBL" id="JAUSTF010000016">
    <property type="protein sequence ID" value="MDQ0182851.1"/>
    <property type="molecule type" value="Genomic_DNA"/>
</dbReference>
<dbReference type="Proteomes" id="UP001230951">
    <property type="component" value="Unassembled WGS sequence"/>
</dbReference>
<evidence type="ECO:0000313" key="4">
    <source>
        <dbReference type="Proteomes" id="UP001230951"/>
    </source>
</evidence>
<organism evidence="2 5">
    <name type="scientific">Arthrobacter bambusae</name>
    <dbReference type="NCBI Taxonomy" id="1338426"/>
    <lineage>
        <taxon>Bacteria</taxon>
        <taxon>Bacillati</taxon>
        <taxon>Actinomycetota</taxon>
        <taxon>Actinomycetes</taxon>
        <taxon>Micrococcales</taxon>
        <taxon>Micrococcaceae</taxon>
        <taxon>Arthrobacter</taxon>
    </lineage>
</organism>
<dbReference type="RefSeq" id="WP_306964048.1">
    <property type="nucleotide sequence ID" value="NZ_JAUSRG010000020.1"/>
</dbReference>
<feature type="transmembrane region" description="Helical" evidence="1">
    <location>
        <begin position="69"/>
        <end position="89"/>
    </location>
</feature>
<sequence length="105" mass="11297">MKWLLRSIVGMTVSFVVTMIVVVASFITTMFSASEIGVRKSGLFGALFFEPHAKPDGATALEIGVSNGAPIALVFAASLVFYVAVASVLERLKLHKKRLLQANQD</sequence>
<name>A0AAW8DKR6_9MICC</name>
<keyword evidence="4" id="KW-1185">Reference proteome</keyword>
<evidence type="ECO:0000256" key="1">
    <source>
        <dbReference type="SAM" id="Phobius"/>
    </source>
</evidence>
<feature type="transmembrane region" description="Helical" evidence="1">
    <location>
        <begin position="12"/>
        <end position="33"/>
    </location>
</feature>
<keyword evidence="1" id="KW-0472">Membrane</keyword>
<evidence type="ECO:0000313" key="3">
    <source>
        <dbReference type="EMBL" id="MDQ0182851.1"/>
    </source>
</evidence>
<dbReference type="AlphaFoldDB" id="A0AAW8DKR6"/>
<evidence type="ECO:0000313" key="5">
    <source>
        <dbReference type="Proteomes" id="UP001242995"/>
    </source>
</evidence>
<dbReference type="EMBL" id="JAUSRG010000020">
    <property type="protein sequence ID" value="MDP9907380.1"/>
    <property type="molecule type" value="Genomic_DNA"/>
</dbReference>
<protein>
    <submittedName>
        <fullName evidence="2">Uncharacterized protein</fullName>
    </submittedName>
</protein>
<evidence type="ECO:0000313" key="2">
    <source>
        <dbReference type="EMBL" id="MDP9907380.1"/>
    </source>
</evidence>
<keyword evidence="1" id="KW-1133">Transmembrane helix</keyword>